<feature type="compositionally biased region" description="Low complexity" evidence="1">
    <location>
        <begin position="147"/>
        <end position="156"/>
    </location>
</feature>
<dbReference type="WBParaSite" id="PDA_v2.g29668.t1">
    <property type="protein sequence ID" value="PDA_v2.g29668.t1"/>
    <property type="gene ID" value="PDA_v2.g29668"/>
</dbReference>
<protein>
    <submittedName>
        <fullName evidence="3">Uncharacterized protein</fullName>
    </submittedName>
</protein>
<sequence>MLKFVLFTEGNAAASKLPDSTVSDSNKEGKKFLTLDKPSGWFKLDNNVEEEPEKQWKKNGSSSTVNNSTLYLHIAAYERSVEVAASDSFGGKKKEDLKNGVSRSILASKFVIQNPFEFPRQQSEEICEPELSQFRASQRLLNTNEASKGSSTSTKTANMGESSNQDALKNAFQSFLKNCTDDSLRRQQELVEELIKSIESSEKLPEPFFKHVFGAIVDVTVNRFADREYFLNFEKLVNTLDKIDPVLSLKHLSGSVQTVVVPSISLLNSRSARGATFLSRWLAQLIKSALKKDEHDQDLLTKAISAFASAAFYGAFVPKRVVSLSNQANGIFIANNKLVLDGLKLILAENGGGLKAMVLISLLLRKGSAALSSEYLKSLKGMWLECYSKAVLLSKPSLEKSYFTVGLLILLQLSLSFIF</sequence>
<reference evidence="3" key="1">
    <citation type="submission" date="2022-11" db="UniProtKB">
        <authorList>
            <consortium name="WormBaseParasite"/>
        </authorList>
    </citation>
    <scope>IDENTIFICATION</scope>
</reference>
<evidence type="ECO:0000256" key="1">
    <source>
        <dbReference type="SAM" id="MobiDB-lite"/>
    </source>
</evidence>
<accession>A0A914QD63</accession>
<keyword evidence="2" id="KW-1185">Reference proteome</keyword>
<dbReference type="Proteomes" id="UP000887578">
    <property type="component" value="Unplaced"/>
</dbReference>
<evidence type="ECO:0000313" key="2">
    <source>
        <dbReference type="Proteomes" id="UP000887578"/>
    </source>
</evidence>
<feature type="region of interest" description="Disordered" evidence="1">
    <location>
        <begin position="142"/>
        <end position="163"/>
    </location>
</feature>
<proteinExistence type="predicted"/>
<name>A0A914QD63_9BILA</name>
<evidence type="ECO:0000313" key="3">
    <source>
        <dbReference type="WBParaSite" id="PDA_v2.g29668.t1"/>
    </source>
</evidence>
<dbReference type="AlphaFoldDB" id="A0A914QD63"/>
<organism evidence="2 3">
    <name type="scientific">Panagrolaimus davidi</name>
    <dbReference type="NCBI Taxonomy" id="227884"/>
    <lineage>
        <taxon>Eukaryota</taxon>
        <taxon>Metazoa</taxon>
        <taxon>Ecdysozoa</taxon>
        <taxon>Nematoda</taxon>
        <taxon>Chromadorea</taxon>
        <taxon>Rhabditida</taxon>
        <taxon>Tylenchina</taxon>
        <taxon>Panagrolaimomorpha</taxon>
        <taxon>Panagrolaimoidea</taxon>
        <taxon>Panagrolaimidae</taxon>
        <taxon>Panagrolaimus</taxon>
    </lineage>
</organism>